<evidence type="ECO:0000256" key="6">
    <source>
        <dbReference type="SAM" id="Phobius"/>
    </source>
</evidence>
<evidence type="ECO:0000259" key="8">
    <source>
        <dbReference type="SMART" id="SM00079"/>
    </source>
</evidence>
<dbReference type="Proteomes" id="UP000006415">
    <property type="component" value="Unassembled WGS sequence"/>
</dbReference>
<dbReference type="eggNOG" id="COG0834">
    <property type="taxonomic scope" value="Bacteria"/>
</dbReference>
<dbReference type="CDD" id="cd13690">
    <property type="entry name" value="PBP2_GluB"/>
    <property type="match status" value="1"/>
</dbReference>
<dbReference type="OrthoDB" id="9807888at2"/>
<comment type="caution">
    <text evidence="9">The sequence shown here is derived from an EMBL/GenBank/DDBJ whole genome shotgun (WGS) entry which is preliminary data.</text>
</comment>
<keyword evidence="6" id="KW-1133">Transmembrane helix</keyword>
<keyword evidence="6" id="KW-0472">Membrane</keyword>
<dbReference type="EMBL" id="AGZS01000001">
    <property type="protein sequence ID" value="EJD65310.1"/>
    <property type="molecule type" value="Genomic_DNA"/>
</dbReference>
<evidence type="ECO:0000256" key="1">
    <source>
        <dbReference type="ARBA" id="ARBA00010333"/>
    </source>
</evidence>
<evidence type="ECO:0000256" key="2">
    <source>
        <dbReference type="ARBA" id="ARBA00022448"/>
    </source>
</evidence>
<dbReference type="GO" id="GO:0015276">
    <property type="term" value="F:ligand-gated monoatomic ion channel activity"/>
    <property type="evidence" value="ECO:0007669"/>
    <property type="project" value="InterPro"/>
</dbReference>
<keyword evidence="10" id="KW-1185">Reference proteome</keyword>
<evidence type="ECO:0000313" key="9">
    <source>
        <dbReference type="EMBL" id="EJD65310.1"/>
    </source>
</evidence>
<gene>
    <name evidence="9" type="ORF">HMPREF9156_00074</name>
</gene>
<dbReference type="GO" id="GO:0016020">
    <property type="term" value="C:membrane"/>
    <property type="evidence" value="ECO:0007669"/>
    <property type="project" value="InterPro"/>
</dbReference>
<dbReference type="AlphaFoldDB" id="J0D5P5"/>
<feature type="domain" description="Ionotropic glutamate receptor C-terminal" evidence="8">
    <location>
        <begin position="72"/>
        <end position="283"/>
    </location>
</feature>
<evidence type="ECO:0008006" key="11">
    <source>
        <dbReference type="Google" id="ProtNLM"/>
    </source>
</evidence>
<sequence>MMCGNTVFPGTGAGHGIRRSPGRGNGAGGGSTRRRRIAAQIAALFIAMASIVSLAACGSTSSSSHVIKIGIKFDQPGVGYKKRDSYSGFDVEVGRYIAHKLGYKDYEIVWVEAPSKQRETMLQNGDVDMIIASYSITSDRKKTIDFAGPYLVAGQDLLVRKDNTSIHGPQDLNGKRLCSVTGSTSATVIKKRYASKVQLMEQPSYAECATALFSGIVDAVTTDDIILAGLASNARGRLKLVGKPFTQEYYGIGIQKNKNSKVFAQKIDAAVNDMVKTGTWMRAIKNSTAGSGYSPDPQYNPPVAREGE</sequence>
<dbReference type="GO" id="GO:0006865">
    <property type="term" value="P:amino acid transport"/>
    <property type="evidence" value="ECO:0007669"/>
    <property type="project" value="TreeGrafter"/>
</dbReference>
<feature type="region of interest" description="Disordered" evidence="5">
    <location>
        <begin position="286"/>
        <end position="308"/>
    </location>
</feature>
<feature type="region of interest" description="Disordered" evidence="5">
    <location>
        <begin position="1"/>
        <end position="31"/>
    </location>
</feature>
<dbReference type="Gene3D" id="3.40.190.10">
    <property type="entry name" value="Periplasmic binding protein-like II"/>
    <property type="match status" value="2"/>
</dbReference>
<dbReference type="Pfam" id="PF00497">
    <property type="entry name" value="SBP_bac_3"/>
    <property type="match status" value="1"/>
</dbReference>
<keyword evidence="2" id="KW-0813">Transport</keyword>
<dbReference type="PANTHER" id="PTHR30085">
    <property type="entry name" value="AMINO ACID ABC TRANSPORTER PERMEASE"/>
    <property type="match status" value="1"/>
</dbReference>
<evidence type="ECO:0000259" key="7">
    <source>
        <dbReference type="SMART" id="SM00062"/>
    </source>
</evidence>
<dbReference type="GO" id="GO:0030288">
    <property type="term" value="C:outer membrane-bounded periplasmic space"/>
    <property type="evidence" value="ECO:0007669"/>
    <property type="project" value="TreeGrafter"/>
</dbReference>
<dbReference type="InterPro" id="IPR051455">
    <property type="entry name" value="Bact_solute-bind_prot3"/>
</dbReference>
<feature type="transmembrane region" description="Helical" evidence="6">
    <location>
        <begin position="37"/>
        <end position="56"/>
    </location>
</feature>
<organism evidence="9 10">
    <name type="scientific">Scardovia wiggsiae F0424</name>
    <dbReference type="NCBI Taxonomy" id="857290"/>
    <lineage>
        <taxon>Bacteria</taxon>
        <taxon>Bacillati</taxon>
        <taxon>Actinomycetota</taxon>
        <taxon>Actinomycetes</taxon>
        <taxon>Bifidobacteriales</taxon>
        <taxon>Bifidobacteriaceae</taxon>
        <taxon>Scardovia</taxon>
    </lineage>
</organism>
<dbReference type="PROSITE" id="PS01039">
    <property type="entry name" value="SBP_BACTERIAL_3"/>
    <property type="match status" value="1"/>
</dbReference>
<dbReference type="InterPro" id="IPR001638">
    <property type="entry name" value="Solute-binding_3/MltF_N"/>
</dbReference>
<dbReference type="GO" id="GO:0005576">
    <property type="term" value="C:extracellular region"/>
    <property type="evidence" value="ECO:0007669"/>
    <property type="project" value="TreeGrafter"/>
</dbReference>
<dbReference type="SMART" id="SM00079">
    <property type="entry name" value="PBPe"/>
    <property type="match status" value="1"/>
</dbReference>
<protein>
    <recommendedName>
        <fullName evidence="11">Solute-binding protein family 3/N-terminal domain-containing protein</fullName>
    </recommendedName>
</protein>
<evidence type="ECO:0000256" key="3">
    <source>
        <dbReference type="ARBA" id="ARBA00022729"/>
    </source>
</evidence>
<proteinExistence type="inferred from homology"/>
<dbReference type="InterPro" id="IPR001320">
    <property type="entry name" value="Iontro_rcpt_C"/>
</dbReference>
<evidence type="ECO:0000313" key="10">
    <source>
        <dbReference type="Proteomes" id="UP000006415"/>
    </source>
</evidence>
<evidence type="ECO:0000256" key="5">
    <source>
        <dbReference type="SAM" id="MobiDB-lite"/>
    </source>
</evidence>
<evidence type="ECO:0000256" key="4">
    <source>
        <dbReference type="RuleBase" id="RU003744"/>
    </source>
</evidence>
<comment type="similarity">
    <text evidence="1 4">Belongs to the bacterial solute-binding protein 3 family.</text>
</comment>
<keyword evidence="6" id="KW-0812">Transmembrane</keyword>
<dbReference type="SUPFAM" id="SSF53850">
    <property type="entry name" value="Periplasmic binding protein-like II"/>
    <property type="match status" value="1"/>
</dbReference>
<accession>J0D5P5</accession>
<keyword evidence="3" id="KW-0732">Signal</keyword>
<dbReference type="HOGENOM" id="CLU_019602_18_4_11"/>
<dbReference type="InterPro" id="IPR018313">
    <property type="entry name" value="SBP_3_CS"/>
</dbReference>
<dbReference type="STRING" id="857290.HMPREF9156_00074"/>
<dbReference type="PANTHER" id="PTHR30085:SF6">
    <property type="entry name" value="ABC TRANSPORTER GLUTAMINE-BINDING PROTEIN GLNH"/>
    <property type="match status" value="1"/>
</dbReference>
<feature type="domain" description="Solute-binding protein family 3/N-terminal" evidence="7">
    <location>
        <begin position="66"/>
        <end position="290"/>
    </location>
</feature>
<name>J0D5P5_9BIFI</name>
<dbReference type="SMART" id="SM00062">
    <property type="entry name" value="PBPb"/>
    <property type="match status" value="1"/>
</dbReference>
<reference evidence="9 10" key="1">
    <citation type="submission" date="2012-01" db="EMBL/GenBank/DDBJ databases">
        <title>The Genome Sequence of Scardovia wiggsiae F0424.</title>
        <authorList>
            <consortium name="The Broad Institute Genome Sequencing Platform"/>
            <person name="Earl A."/>
            <person name="Ward D."/>
            <person name="Feldgarden M."/>
            <person name="Gevers D."/>
            <person name="Izard J."/>
            <person name="Ganesan A."/>
            <person name="Baranova O.V."/>
            <person name="Blanton J.M."/>
            <person name="Tanner A.C."/>
            <person name="Mathney J."/>
            <person name="Dewhirst F.E."/>
            <person name="Young S.K."/>
            <person name="Zeng Q."/>
            <person name="Gargeya S."/>
            <person name="Fitzgerald M."/>
            <person name="Haas B."/>
            <person name="Abouelleil A."/>
            <person name="Alvarado L."/>
            <person name="Arachchi H.M."/>
            <person name="Berlin A."/>
            <person name="Chapman S.B."/>
            <person name="Gearin G."/>
            <person name="Goldberg J."/>
            <person name="Griggs A."/>
            <person name="Gujja S."/>
            <person name="Hansen M."/>
            <person name="Heiman D."/>
            <person name="Howarth C."/>
            <person name="Larimer J."/>
            <person name="Lui A."/>
            <person name="MacDonald P.J.P."/>
            <person name="McCowen C."/>
            <person name="Montmayeur A."/>
            <person name="Murphy C."/>
            <person name="Neiman D."/>
            <person name="Pearson M."/>
            <person name="Priest M."/>
            <person name="Roberts A."/>
            <person name="Saif S."/>
            <person name="Shea T."/>
            <person name="Sisk P."/>
            <person name="Stolte C."/>
            <person name="Sykes S."/>
            <person name="Wortman J."/>
            <person name="Nusbaum C."/>
            <person name="Birren B."/>
        </authorList>
    </citation>
    <scope>NUCLEOTIDE SEQUENCE [LARGE SCALE GENOMIC DNA]</scope>
    <source>
        <strain evidence="9 10">F0424</strain>
    </source>
</reference>